<organism evidence="3 4">
    <name type="scientific">Mycena pura</name>
    <dbReference type="NCBI Taxonomy" id="153505"/>
    <lineage>
        <taxon>Eukaryota</taxon>
        <taxon>Fungi</taxon>
        <taxon>Dikarya</taxon>
        <taxon>Basidiomycota</taxon>
        <taxon>Agaricomycotina</taxon>
        <taxon>Agaricomycetes</taxon>
        <taxon>Agaricomycetidae</taxon>
        <taxon>Agaricales</taxon>
        <taxon>Marasmiineae</taxon>
        <taxon>Mycenaceae</taxon>
        <taxon>Mycena</taxon>
    </lineage>
</organism>
<evidence type="ECO:0000313" key="3">
    <source>
        <dbReference type="EMBL" id="KAJ7225552.1"/>
    </source>
</evidence>
<keyword evidence="4" id="KW-1185">Reference proteome</keyword>
<dbReference type="CDD" id="cd12829">
    <property type="entry name" value="Alr1p-like"/>
    <property type="match status" value="1"/>
</dbReference>
<feature type="transmembrane region" description="Helical" evidence="2">
    <location>
        <begin position="485"/>
        <end position="504"/>
    </location>
</feature>
<comment type="caution">
    <text evidence="3">The sequence shown here is derived from an EMBL/GenBank/DDBJ whole genome shotgun (WGS) entry which is preliminary data.</text>
</comment>
<feature type="transmembrane region" description="Helical" evidence="2">
    <location>
        <begin position="612"/>
        <end position="634"/>
    </location>
</feature>
<dbReference type="AlphaFoldDB" id="A0AAD6YPF3"/>
<feature type="transmembrane region" description="Helical" evidence="2">
    <location>
        <begin position="576"/>
        <end position="600"/>
    </location>
</feature>
<feature type="compositionally biased region" description="Pro residues" evidence="1">
    <location>
        <begin position="19"/>
        <end position="28"/>
    </location>
</feature>
<evidence type="ECO:0000256" key="1">
    <source>
        <dbReference type="SAM" id="MobiDB-lite"/>
    </source>
</evidence>
<name>A0AAD6YPF3_9AGAR</name>
<dbReference type="EMBL" id="JARJCW010000004">
    <property type="protein sequence ID" value="KAJ7225552.1"/>
    <property type="molecule type" value="Genomic_DNA"/>
</dbReference>
<gene>
    <name evidence="3" type="ORF">GGX14DRAFT_511699</name>
</gene>
<dbReference type="GO" id="GO:0010961">
    <property type="term" value="P:intracellular magnesium ion homeostasis"/>
    <property type="evidence" value="ECO:0007669"/>
    <property type="project" value="TreeGrafter"/>
</dbReference>
<dbReference type="PANTHER" id="PTHR21535">
    <property type="entry name" value="MAGNESIUM AND COBALT TRANSPORT PROTEIN/MITOCHONDRIAL IMPORT INNER MEMBRANE TRANSLOCASE SUBUNIT TIM8"/>
    <property type="match status" value="1"/>
</dbReference>
<dbReference type="SUPFAM" id="SSF143865">
    <property type="entry name" value="CorA soluble domain-like"/>
    <property type="match status" value="1"/>
</dbReference>
<protein>
    <submittedName>
        <fullName evidence="3">Uncharacterized protein</fullName>
    </submittedName>
</protein>
<dbReference type="GO" id="GO:0015095">
    <property type="term" value="F:magnesium ion transmembrane transporter activity"/>
    <property type="evidence" value="ECO:0007669"/>
    <property type="project" value="InterPro"/>
</dbReference>
<evidence type="ECO:0000256" key="2">
    <source>
        <dbReference type="SAM" id="Phobius"/>
    </source>
</evidence>
<evidence type="ECO:0000313" key="4">
    <source>
        <dbReference type="Proteomes" id="UP001219525"/>
    </source>
</evidence>
<feature type="region of interest" description="Disordered" evidence="1">
    <location>
        <begin position="157"/>
        <end position="176"/>
    </location>
</feature>
<proteinExistence type="predicted"/>
<accession>A0AAD6YPF3</accession>
<dbReference type="Gene3D" id="1.20.58.340">
    <property type="entry name" value="Magnesium transport protein CorA, transmembrane region"/>
    <property type="match status" value="1"/>
</dbReference>
<keyword evidence="2" id="KW-0472">Membrane</keyword>
<feature type="compositionally biased region" description="Low complexity" evidence="1">
    <location>
        <begin position="29"/>
        <end position="39"/>
    </location>
</feature>
<dbReference type="InterPro" id="IPR045861">
    <property type="entry name" value="CorA_cytoplasmic_dom"/>
</dbReference>
<dbReference type="Gene3D" id="3.30.460.20">
    <property type="entry name" value="CorA soluble domain-like"/>
    <property type="match status" value="1"/>
</dbReference>
<reference evidence="3" key="1">
    <citation type="submission" date="2023-03" db="EMBL/GenBank/DDBJ databases">
        <title>Massive genome expansion in bonnet fungi (Mycena s.s.) driven by repeated elements and novel gene families across ecological guilds.</title>
        <authorList>
            <consortium name="Lawrence Berkeley National Laboratory"/>
            <person name="Harder C.B."/>
            <person name="Miyauchi S."/>
            <person name="Viragh M."/>
            <person name="Kuo A."/>
            <person name="Thoen E."/>
            <person name="Andreopoulos B."/>
            <person name="Lu D."/>
            <person name="Skrede I."/>
            <person name="Drula E."/>
            <person name="Henrissat B."/>
            <person name="Morin E."/>
            <person name="Kohler A."/>
            <person name="Barry K."/>
            <person name="LaButti K."/>
            <person name="Morin E."/>
            <person name="Salamov A."/>
            <person name="Lipzen A."/>
            <person name="Mereny Z."/>
            <person name="Hegedus B."/>
            <person name="Baldrian P."/>
            <person name="Stursova M."/>
            <person name="Weitz H."/>
            <person name="Taylor A."/>
            <person name="Grigoriev I.V."/>
            <person name="Nagy L.G."/>
            <person name="Martin F."/>
            <person name="Kauserud H."/>
        </authorList>
    </citation>
    <scope>NUCLEOTIDE SEQUENCE</scope>
    <source>
        <strain evidence="3">9144</strain>
    </source>
</reference>
<dbReference type="PANTHER" id="PTHR21535:SF90">
    <property type="entry name" value="CORA METAL ION TRANSPORTER"/>
    <property type="match status" value="1"/>
</dbReference>
<dbReference type="Pfam" id="PF01544">
    <property type="entry name" value="CorA"/>
    <property type="match status" value="1"/>
</dbReference>
<dbReference type="InterPro" id="IPR002523">
    <property type="entry name" value="MgTranspt_CorA/ZnTranspt_ZntB"/>
</dbReference>
<sequence length="648" mass="72225">MSANDLAWDESDIFRGEPPLVPIQPRSPTPSHLSSASSSSGSYFGGRLGAIAAVVELAISRWAGNESSGSSSTSDSDHGSVAHSRVARTSRHSKSELHISTRIGLIQAREESRQIPRQFALYLPPSLAPPDANSERIIKTHNLPFILEQLDAALKGSTKVKRRERPQRPEDPPKLQHHHFMLPDVVKAPSRAASFTDLAALRDTQRKGKNKEGQAANTIERSSSMPKAWFLDIASPTWDDMRAIGKLLHLHPLTLEDILMKDPREKLEYFPKLGYYFLSFRAIESWDNHEKYWEQDGDQGSVAEDNVYLVVFKEGVCSFHFTDVSDHIDRIRNRILLLEATVNMSSDWIAHGILDSIVDSFFPFLQGLEKEVMAIENIVFPSVASDSSNARSIGTSNLKAKDVEKTSPLVWTAELNEKAVAPRTPLSSTCSSLIRRYRKSAMKHWRRSSPATAGATPTASTLHRMARARRLVTSLSRLLVSKSEASLNVFLHLCWLTIYVKVVAQLRKRLLTSVNGSGDGERVEVTIYLGDVQDHILTLENALAHYERMLSQSHPLYISQIRTSVAISKGGTDKALLYLTSVSIGVLCIQTLIGFFSMNVHVPQNALDGNRFNIFGTVLALAILILVSYLKLVLHWWRSAKRRKSAPL</sequence>
<dbReference type="InterPro" id="IPR044089">
    <property type="entry name" value="Alr1-like"/>
</dbReference>
<keyword evidence="2" id="KW-1133">Transmembrane helix</keyword>
<dbReference type="GO" id="GO:0016020">
    <property type="term" value="C:membrane"/>
    <property type="evidence" value="ECO:0007669"/>
    <property type="project" value="InterPro"/>
</dbReference>
<feature type="region of interest" description="Disordered" evidence="1">
    <location>
        <begin position="65"/>
        <end position="95"/>
    </location>
</feature>
<keyword evidence="2" id="KW-0812">Transmembrane</keyword>
<dbReference type="Proteomes" id="UP001219525">
    <property type="component" value="Unassembled WGS sequence"/>
</dbReference>
<feature type="region of interest" description="Disordered" evidence="1">
    <location>
        <begin position="1"/>
        <end position="39"/>
    </location>
</feature>